<gene>
    <name evidence="8" type="ORF">LSH36_166g00035</name>
</gene>
<organism evidence="8 9">
    <name type="scientific">Paralvinella palmiformis</name>
    <dbReference type="NCBI Taxonomy" id="53620"/>
    <lineage>
        <taxon>Eukaryota</taxon>
        <taxon>Metazoa</taxon>
        <taxon>Spiralia</taxon>
        <taxon>Lophotrochozoa</taxon>
        <taxon>Annelida</taxon>
        <taxon>Polychaeta</taxon>
        <taxon>Sedentaria</taxon>
        <taxon>Canalipalpata</taxon>
        <taxon>Terebellida</taxon>
        <taxon>Terebelliformia</taxon>
        <taxon>Alvinellidae</taxon>
        <taxon>Paralvinella</taxon>
    </lineage>
</organism>
<evidence type="ECO:0000256" key="5">
    <source>
        <dbReference type="ARBA" id="ARBA00023049"/>
    </source>
</evidence>
<keyword evidence="9" id="KW-1185">Reference proteome</keyword>
<protein>
    <recommendedName>
        <fullName evidence="6">Mitochondrial inner membrane protease ATP23</fullName>
        <ecNumber evidence="6">3.4.24.-</ecNumber>
    </recommendedName>
</protein>
<dbReference type="GO" id="GO:0034982">
    <property type="term" value="P:mitochondrial protein processing"/>
    <property type="evidence" value="ECO:0007669"/>
    <property type="project" value="TreeGrafter"/>
</dbReference>
<evidence type="ECO:0000256" key="7">
    <source>
        <dbReference type="SAM" id="MobiDB-lite"/>
    </source>
</evidence>
<dbReference type="AlphaFoldDB" id="A0AAD9JTC5"/>
<name>A0AAD9JTC5_9ANNE</name>
<evidence type="ECO:0000256" key="2">
    <source>
        <dbReference type="ARBA" id="ARBA00022670"/>
    </source>
</evidence>
<dbReference type="GO" id="GO:0004222">
    <property type="term" value="F:metalloendopeptidase activity"/>
    <property type="evidence" value="ECO:0007669"/>
    <property type="project" value="InterPro"/>
</dbReference>
<dbReference type="GO" id="GO:0046872">
    <property type="term" value="F:metal ion binding"/>
    <property type="evidence" value="ECO:0007669"/>
    <property type="project" value="UniProtKB-KW"/>
</dbReference>
<dbReference type="GO" id="GO:0005739">
    <property type="term" value="C:mitochondrion"/>
    <property type="evidence" value="ECO:0007669"/>
    <property type="project" value="GOC"/>
</dbReference>
<dbReference type="EC" id="3.4.24.-" evidence="6"/>
<proteinExistence type="inferred from homology"/>
<keyword evidence="5 6" id="KW-0482">Metalloprotease</keyword>
<comment type="similarity">
    <text evidence="1 6">Belongs to the peptidase M76 family.</text>
</comment>
<accession>A0AAD9JTC5</accession>
<sequence>MSDNSKEQYKDQSSDHGEDYGYDFFPERDGKKQKTIMGKLIEGRSSSYSMKCVANVYWCMTNVTVKVVVCENNSRSRAVTCSVLAHELTHVFDYCRAHVDFKNLEHLACTEVRAANFMHCSYMTAVADGDASFVNIKNRQRVILVMLTLSFACPLACVRRKAIMSVLMVRNVDLPEAEKVVDKVFEKCYKDLEPLGRIPRRGSRDPQRMFAEGYLYGYSNT</sequence>
<dbReference type="Proteomes" id="UP001208570">
    <property type="component" value="Unassembled WGS sequence"/>
</dbReference>
<dbReference type="EMBL" id="JAODUP010000166">
    <property type="protein sequence ID" value="KAK2158627.1"/>
    <property type="molecule type" value="Genomic_DNA"/>
</dbReference>
<keyword evidence="3 6" id="KW-0479">Metal-binding</keyword>
<evidence type="ECO:0000313" key="8">
    <source>
        <dbReference type="EMBL" id="KAK2158627.1"/>
    </source>
</evidence>
<dbReference type="PANTHER" id="PTHR21711:SF0">
    <property type="entry name" value="MITOCHONDRIAL INNER MEMBRANE PROTEASE ATP23 HOMOLOG"/>
    <property type="match status" value="1"/>
</dbReference>
<dbReference type="Pfam" id="PF09768">
    <property type="entry name" value="Peptidase_M76"/>
    <property type="match status" value="1"/>
</dbReference>
<evidence type="ECO:0000313" key="9">
    <source>
        <dbReference type="Proteomes" id="UP001208570"/>
    </source>
</evidence>
<dbReference type="PANTHER" id="PTHR21711">
    <property type="entry name" value="MITOCHONDRIAL INNER MEMBRANE PROTEASE"/>
    <property type="match status" value="1"/>
</dbReference>
<comment type="caution">
    <text evidence="8">The sequence shown here is derived from an EMBL/GenBank/DDBJ whole genome shotgun (WGS) entry which is preliminary data.</text>
</comment>
<dbReference type="InterPro" id="IPR019165">
    <property type="entry name" value="Peptidase_M76_ATP23"/>
</dbReference>
<dbReference type="GO" id="GO:0033615">
    <property type="term" value="P:mitochondrial proton-transporting ATP synthase complex assembly"/>
    <property type="evidence" value="ECO:0007669"/>
    <property type="project" value="TreeGrafter"/>
</dbReference>
<evidence type="ECO:0000256" key="4">
    <source>
        <dbReference type="ARBA" id="ARBA00022801"/>
    </source>
</evidence>
<evidence type="ECO:0000256" key="6">
    <source>
        <dbReference type="RuleBase" id="RU364057"/>
    </source>
</evidence>
<keyword evidence="2 6" id="KW-0645">Protease</keyword>
<evidence type="ECO:0000256" key="3">
    <source>
        <dbReference type="ARBA" id="ARBA00022723"/>
    </source>
</evidence>
<feature type="region of interest" description="Disordered" evidence="7">
    <location>
        <begin position="1"/>
        <end position="22"/>
    </location>
</feature>
<reference evidence="8" key="1">
    <citation type="journal article" date="2023" name="Mol. Biol. Evol.">
        <title>Third-Generation Sequencing Reveals the Adaptive Role of the Epigenome in Three Deep-Sea Polychaetes.</title>
        <authorList>
            <person name="Perez M."/>
            <person name="Aroh O."/>
            <person name="Sun Y."/>
            <person name="Lan Y."/>
            <person name="Juniper S.K."/>
            <person name="Young C.R."/>
            <person name="Angers B."/>
            <person name="Qian P.Y."/>
        </authorList>
    </citation>
    <scope>NUCLEOTIDE SEQUENCE</scope>
    <source>
        <strain evidence="8">P08H-3</strain>
    </source>
</reference>
<evidence type="ECO:0000256" key="1">
    <source>
        <dbReference type="ARBA" id="ARBA00009915"/>
    </source>
</evidence>
<keyword evidence="4 6" id="KW-0378">Hydrolase</keyword>